<comment type="caution">
    <text evidence="1">The sequence shown here is derived from an EMBL/GenBank/DDBJ whole genome shotgun (WGS) entry which is preliminary data.</text>
</comment>
<dbReference type="AlphaFoldDB" id="A0A645FV05"/>
<organism evidence="1">
    <name type="scientific">bioreactor metagenome</name>
    <dbReference type="NCBI Taxonomy" id="1076179"/>
    <lineage>
        <taxon>unclassified sequences</taxon>
        <taxon>metagenomes</taxon>
        <taxon>ecological metagenomes</taxon>
    </lineage>
</organism>
<gene>
    <name evidence="1" type="ORF">SDC9_165718</name>
</gene>
<reference evidence="1" key="1">
    <citation type="submission" date="2019-08" db="EMBL/GenBank/DDBJ databases">
        <authorList>
            <person name="Kucharzyk K."/>
            <person name="Murdoch R.W."/>
            <person name="Higgins S."/>
            <person name="Loffler F."/>
        </authorList>
    </citation>
    <scope>NUCLEOTIDE SEQUENCE</scope>
</reference>
<dbReference type="EMBL" id="VSSQ01065671">
    <property type="protein sequence ID" value="MPN18358.1"/>
    <property type="molecule type" value="Genomic_DNA"/>
</dbReference>
<protein>
    <submittedName>
        <fullName evidence="1">Uncharacterized protein</fullName>
    </submittedName>
</protein>
<accession>A0A645FV05</accession>
<evidence type="ECO:0000313" key="1">
    <source>
        <dbReference type="EMBL" id="MPN18358.1"/>
    </source>
</evidence>
<name>A0A645FV05_9ZZZZ</name>
<sequence>MAFLTSSRACGTCGGVAVGRDAMGRNGIGSGSFKAGGGVGVAVSRFGCAALRTNMVEPSGAGGSDCAIG</sequence>
<proteinExistence type="predicted"/>